<keyword evidence="5 7" id="KW-0472">Membrane</keyword>
<feature type="transmembrane region" description="Helical" evidence="7">
    <location>
        <begin position="85"/>
        <end position="108"/>
    </location>
</feature>
<accession>A0A9D1J8B6</accession>
<evidence type="ECO:0000313" key="9">
    <source>
        <dbReference type="Proteomes" id="UP000824200"/>
    </source>
</evidence>
<keyword evidence="3 7" id="KW-0812">Transmembrane</keyword>
<evidence type="ECO:0000256" key="1">
    <source>
        <dbReference type="ARBA" id="ARBA00004651"/>
    </source>
</evidence>
<feature type="transmembrane region" description="Helical" evidence="7">
    <location>
        <begin position="365"/>
        <end position="386"/>
    </location>
</feature>
<comment type="caution">
    <text evidence="8">The sequence shown here is derived from an EMBL/GenBank/DDBJ whole genome shotgun (WGS) entry which is preliminary data.</text>
</comment>
<dbReference type="Pfam" id="PF03706">
    <property type="entry name" value="LPG_synthase_TM"/>
    <property type="match status" value="1"/>
</dbReference>
<keyword evidence="2" id="KW-1003">Cell membrane</keyword>
<evidence type="ECO:0000313" key="8">
    <source>
        <dbReference type="EMBL" id="HIR66186.1"/>
    </source>
</evidence>
<reference evidence="8" key="2">
    <citation type="journal article" date="2021" name="PeerJ">
        <title>Extensive microbial diversity within the chicken gut microbiome revealed by metagenomics and culture.</title>
        <authorList>
            <person name="Gilroy R."/>
            <person name="Ravi A."/>
            <person name="Getino M."/>
            <person name="Pursley I."/>
            <person name="Horton D.L."/>
            <person name="Alikhan N.F."/>
            <person name="Baker D."/>
            <person name="Gharbi K."/>
            <person name="Hall N."/>
            <person name="Watson M."/>
            <person name="Adriaenssens E.M."/>
            <person name="Foster-Nyarko E."/>
            <person name="Jarju S."/>
            <person name="Secka A."/>
            <person name="Antonio M."/>
            <person name="Oren A."/>
            <person name="Chaudhuri R.R."/>
            <person name="La Ragione R."/>
            <person name="Hildebrand F."/>
            <person name="Pallen M.J."/>
        </authorList>
    </citation>
    <scope>NUCLEOTIDE SEQUENCE</scope>
    <source>
        <strain evidence="8">CHK121-14286</strain>
    </source>
</reference>
<evidence type="ECO:0000256" key="4">
    <source>
        <dbReference type="ARBA" id="ARBA00022989"/>
    </source>
</evidence>
<feature type="region of interest" description="Disordered" evidence="6">
    <location>
        <begin position="420"/>
        <end position="452"/>
    </location>
</feature>
<dbReference type="AlphaFoldDB" id="A0A9D1J8B6"/>
<keyword evidence="4 7" id="KW-1133">Transmembrane helix</keyword>
<feature type="transmembrane region" description="Helical" evidence="7">
    <location>
        <begin position="168"/>
        <end position="189"/>
    </location>
</feature>
<dbReference type="EMBL" id="DVHL01000040">
    <property type="protein sequence ID" value="HIR66186.1"/>
    <property type="molecule type" value="Genomic_DNA"/>
</dbReference>
<evidence type="ECO:0000256" key="7">
    <source>
        <dbReference type="SAM" id="Phobius"/>
    </source>
</evidence>
<dbReference type="Proteomes" id="UP000824200">
    <property type="component" value="Unassembled WGS sequence"/>
</dbReference>
<dbReference type="PANTHER" id="PTHR37693">
    <property type="entry name" value="PHOSPHATIDYLGLYCEROL LYSYLTRANSFERASE"/>
    <property type="match status" value="1"/>
</dbReference>
<name>A0A9D1J8B6_9BACT</name>
<proteinExistence type="predicted"/>
<evidence type="ECO:0000256" key="5">
    <source>
        <dbReference type="ARBA" id="ARBA00023136"/>
    </source>
</evidence>
<reference evidence="8" key="1">
    <citation type="submission" date="2020-10" db="EMBL/GenBank/DDBJ databases">
        <authorList>
            <person name="Gilroy R."/>
        </authorList>
    </citation>
    <scope>NUCLEOTIDE SEQUENCE</scope>
    <source>
        <strain evidence="8">CHK121-14286</strain>
    </source>
</reference>
<feature type="compositionally biased region" description="Polar residues" evidence="6">
    <location>
        <begin position="423"/>
        <end position="434"/>
    </location>
</feature>
<evidence type="ECO:0000256" key="3">
    <source>
        <dbReference type="ARBA" id="ARBA00022692"/>
    </source>
</evidence>
<comment type="subcellular location">
    <subcellularLocation>
        <location evidence="1">Cell membrane</location>
        <topology evidence="1">Multi-pass membrane protein</topology>
    </subcellularLocation>
</comment>
<feature type="transmembrane region" description="Helical" evidence="7">
    <location>
        <begin position="341"/>
        <end position="359"/>
    </location>
</feature>
<evidence type="ECO:0000256" key="2">
    <source>
        <dbReference type="ARBA" id="ARBA00022475"/>
    </source>
</evidence>
<organism evidence="8 9">
    <name type="scientific">Candidatus Fimimonas gallinarum</name>
    <dbReference type="NCBI Taxonomy" id="2840821"/>
    <lineage>
        <taxon>Bacteria</taxon>
        <taxon>Pseudomonadati</taxon>
        <taxon>Myxococcota</taxon>
        <taxon>Myxococcia</taxon>
        <taxon>Myxococcales</taxon>
        <taxon>Cystobacterineae</taxon>
        <taxon>Myxococcaceae</taxon>
        <taxon>Myxococcaceae incertae sedis</taxon>
        <taxon>Candidatus Fimimonas</taxon>
    </lineage>
</organism>
<evidence type="ECO:0000256" key="6">
    <source>
        <dbReference type="SAM" id="MobiDB-lite"/>
    </source>
</evidence>
<feature type="transmembrane region" description="Helical" evidence="7">
    <location>
        <begin position="201"/>
        <end position="222"/>
    </location>
</feature>
<gene>
    <name evidence="8" type="ORF">IAC95_04850</name>
</gene>
<dbReference type="PANTHER" id="PTHR37693:SF1">
    <property type="entry name" value="INTEGRAL MEMBRANE PROTEIN"/>
    <property type="match status" value="1"/>
</dbReference>
<protein>
    <submittedName>
        <fullName evidence="8">Flippase-like domain-containing protein</fullName>
    </submittedName>
</protein>
<dbReference type="GO" id="GO:0005886">
    <property type="term" value="C:plasma membrane"/>
    <property type="evidence" value="ECO:0007669"/>
    <property type="project" value="UniProtKB-SubCell"/>
</dbReference>
<feature type="transmembrane region" description="Helical" evidence="7">
    <location>
        <begin position="309"/>
        <end position="329"/>
    </location>
</feature>
<feature type="compositionally biased region" description="Basic and acidic residues" evidence="6">
    <location>
        <begin position="435"/>
        <end position="452"/>
    </location>
</feature>
<sequence>MEKNVHGSDREEKIKDRKNARLESAIENFQNKEIPERTEKKKNKWLGPLVLLLSISIGVFLIIQMSSSLGEEQLSFSEVFASVKWQNAAIAVVALVAIILLDIFKYIVVLHATTHKLHPLIGAKTALLGKYYDNITPFSTGGQPMQIYYLYKKGFGGGLSSAVVMIKYFFNTTAWLLVAFVAMVFNTAVLQRVETGNVLLITGWIGWALNVCLPVFLILFVIMPKMAKKLTAWLIRVAYKLKIVKDKERAMKKALSVVRDFRSSFVIMGKRPVHLVLLSLSCIAELALTFAFPYYIIRMFNGFQVDAGLSTMFEVMALNAYAAFAASVVPTPGNSGAMEGLITMAFSAMAGATLMWVIFTWRFAVYYIYIIIGVGLTVFNFLRNVVRSRRAAKQQQLSSENALPAKTDTSQRSVQVIVDEDTVSSTQTAENQLSSEEKATSEQVSEHTPNKK</sequence>
<dbReference type="InterPro" id="IPR022791">
    <property type="entry name" value="L-PG_synthase/AglD"/>
</dbReference>
<feature type="transmembrane region" description="Helical" evidence="7">
    <location>
        <begin position="45"/>
        <end position="65"/>
    </location>
</feature>
<feature type="transmembrane region" description="Helical" evidence="7">
    <location>
        <begin position="275"/>
        <end position="297"/>
    </location>
</feature>